<dbReference type="Pfam" id="PF00557">
    <property type="entry name" value="Peptidase_M24"/>
    <property type="match status" value="1"/>
</dbReference>
<comment type="similarity">
    <text evidence="1">Belongs to the peptidase M24B family.</text>
</comment>
<sequence>MEVTHAKRLAALRTELANTGLDGFLIPRNDEFLGEYVPPSGERLAWISGFTGSAGMAIVLPERAAIFTDGRYTTQVAAQTDPALWERRHLTEQPPADWLAEHAAGRRIGYDPWLHPQAQIDKLAASGAMLVPLVVNPLDAAWSGRPAAPRGLAAPQPLEYAGRDAAEKRAEMAAVLRKAGEDSAILADPHSIAWLLNIRGGDLDHTPLALGFALLRSDASVDLFMDAAKLDERVRAHLGNAVVVHPVAALPAILTGLAGQAVRIDMDTTPIWFAATLREAGATLRPGEDPCRLPRACKNPAEQAGARAAHHRDALALARFLCWFSSHASAGGETEISAAGRLLAFRRELPLFRAESFPAISGAGENGAIVHYRATEASNRPIRANECYLIDSGGQFTDGTTDVTRTLWTGPGAPPPDLVERYTRVLRGHVALATLRFPQGVAGPHIDAVARAPLWQAGLDYDHGTGHGVGSFLSVHEGPVSISRAARPIPVQAGMILSDEPGFYLPGAYGIRIENLLLAREAPAQPGQARPFLEFETLTLAPYDRRLIDVALLTPAERGWVDAYQARVLAEIGPDLEAPVRAWLEQACAPL</sequence>
<dbReference type="Proteomes" id="UP000322110">
    <property type="component" value="Unassembled WGS sequence"/>
</dbReference>
<dbReference type="InterPro" id="IPR033740">
    <property type="entry name" value="Pept_M24B"/>
</dbReference>
<dbReference type="SUPFAM" id="SSF53092">
    <property type="entry name" value="Creatinase/prolidase N-terminal domain"/>
    <property type="match status" value="1"/>
</dbReference>
<keyword evidence="2" id="KW-0479">Metal-binding</keyword>
<dbReference type="RefSeq" id="WP_149810677.1">
    <property type="nucleotide sequence ID" value="NZ_VUKA01000001.1"/>
</dbReference>
<dbReference type="Gene3D" id="3.40.350.10">
    <property type="entry name" value="Creatinase/prolidase N-terminal domain"/>
    <property type="match status" value="2"/>
</dbReference>
<dbReference type="Pfam" id="PF16188">
    <property type="entry name" value="Peptidase_M24_C"/>
    <property type="match status" value="1"/>
</dbReference>
<dbReference type="InterPro" id="IPR050422">
    <property type="entry name" value="X-Pro_aminopeptidase_P"/>
</dbReference>
<evidence type="ECO:0000256" key="2">
    <source>
        <dbReference type="ARBA" id="ARBA00022723"/>
    </source>
</evidence>
<name>A0A5B2TJR2_9PROT</name>
<feature type="domain" description="Creatinase N-terminal" evidence="5">
    <location>
        <begin position="8"/>
        <end position="125"/>
    </location>
</feature>
<keyword evidence="3" id="KW-0378">Hydrolase</keyword>
<dbReference type="CDD" id="cd01085">
    <property type="entry name" value="APP"/>
    <property type="match status" value="1"/>
</dbReference>
<dbReference type="InterPro" id="IPR036005">
    <property type="entry name" value="Creatinase/aminopeptidase-like"/>
</dbReference>
<dbReference type="GO" id="GO:0005737">
    <property type="term" value="C:cytoplasm"/>
    <property type="evidence" value="ECO:0007669"/>
    <property type="project" value="UniProtKB-ARBA"/>
</dbReference>
<dbReference type="Gene3D" id="3.90.230.10">
    <property type="entry name" value="Creatinase/methionine aminopeptidase superfamily"/>
    <property type="match status" value="1"/>
</dbReference>
<accession>A0A5B2TJR2</accession>
<evidence type="ECO:0000256" key="1">
    <source>
        <dbReference type="ARBA" id="ARBA00008766"/>
    </source>
</evidence>
<dbReference type="GO" id="GO:0070006">
    <property type="term" value="F:metalloaminopeptidase activity"/>
    <property type="evidence" value="ECO:0007669"/>
    <property type="project" value="InterPro"/>
</dbReference>
<dbReference type="InterPro" id="IPR000994">
    <property type="entry name" value="Pept_M24"/>
</dbReference>
<evidence type="ECO:0000256" key="3">
    <source>
        <dbReference type="ARBA" id="ARBA00022801"/>
    </source>
</evidence>
<evidence type="ECO:0000259" key="4">
    <source>
        <dbReference type="Pfam" id="PF00557"/>
    </source>
</evidence>
<evidence type="ECO:0000313" key="7">
    <source>
        <dbReference type="EMBL" id="KAA2214722.1"/>
    </source>
</evidence>
<dbReference type="InterPro" id="IPR000587">
    <property type="entry name" value="Creatinase_N"/>
</dbReference>
<evidence type="ECO:0000313" key="8">
    <source>
        <dbReference type="Proteomes" id="UP000322110"/>
    </source>
</evidence>
<comment type="caution">
    <text evidence="7">The sequence shown here is derived from an EMBL/GenBank/DDBJ whole genome shotgun (WGS) entry which is preliminary data.</text>
</comment>
<dbReference type="AlphaFoldDB" id="A0A5B2TJR2"/>
<dbReference type="EMBL" id="VUKA01000001">
    <property type="protein sequence ID" value="KAA2214722.1"/>
    <property type="molecule type" value="Genomic_DNA"/>
</dbReference>
<evidence type="ECO:0000259" key="5">
    <source>
        <dbReference type="Pfam" id="PF01321"/>
    </source>
</evidence>
<proteinExistence type="inferred from homology"/>
<keyword evidence="8" id="KW-1185">Reference proteome</keyword>
<protein>
    <submittedName>
        <fullName evidence="7">Aminopeptidase P family protein</fullName>
    </submittedName>
</protein>
<dbReference type="InterPro" id="IPR029149">
    <property type="entry name" value="Creatin/AminoP/Spt16_N"/>
</dbReference>
<dbReference type="SUPFAM" id="SSF55920">
    <property type="entry name" value="Creatinase/aminopeptidase"/>
    <property type="match status" value="1"/>
</dbReference>
<dbReference type="Pfam" id="PF01321">
    <property type="entry name" value="Creatinase_N"/>
    <property type="match status" value="1"/>
</dbReference>
<reference evidence="7 8" key="1">
    <citation type="journal article" date="2015" name="Int. J. Syst. Evol. Microbiol.">
        <title>Roseomonas oryzae sp. nov., isolated from paddy rhizosphere soil.</title>
        <authorList>
            <person name="Ramaprasad E.V."/>
            <person name="Sasikala Ch."/>
            <person name="Ramana Ch.V."/>
        </authorList>
    </citation>
    <scope>NUCLEOTIDE SEQUENCE [LARGE SCALE GENOMIC DNA]</scope>
    <source>
        <strain evidence="7 8">KCTC 42542</strain>
    </source>
</reference>
<gene>
    <name evidence="7" type="ORF">F0Q34_03230</name>
</gene>
<keyword evidence="7" id="KW-0031">Aminopeptidase</keyword>
<organism evidence="7 8">
    <name type="scientific">Teichococcus oryzae</name>
    <dbReference type="NCBI Taxonomy" id="1608942"/>
    <lineage>
        <taxon>Bacteria</taxon>
        <taxon>Pseudomonadati</taxon>
        <taxon>Pseudomonadota</taxon>
        <taxon>Alphaproteobacteria</taxon>
        <taxon>Acetobacterales</taxon>
        <taxon>Roseomonadaceae</taxon>
        <taxon>Roseomonas</taxon>
    </lineage>
</organism>
<dbReference type="InterPro" id="IPR032416">
    <property type="entry name" value="Peptidase_M24_C"/>
</dbReference>
<dbReference type="Pfam" id="PF16189">
    <property type="entry name" value="Creatinase_N_2"/>
    <property type="match status" value="1"/>
</dbReference>
<feature type="domain" description="Peptidase M24 C-terminal" evidence="6">
    <location>
        <begin position="531"/>
        <end position="591"/>
    </location>
</feature>
<keyword evidence="7" id="KW-0645">Protease</keyword>
<dbReference type="OrthoDB" id="9806388at2"/>
<dbReference type="PANTHER" id="PTHR43763">
    <property type="entry name" value="XAA-PRO AMINOPEPTIDASE 1"/>
    <property type="match status" value="1"/>
</dbReference>
<feature type="domain" description="Peptidase M24" evidence="4">
    <location>
        <begin position="306"/>
        <end position="520"/>
    </location>
</feature>
<dbReference type="GO" id="GO:0046872">
    <property type="term" value="F:metal ion binding"/>
    <property type="evidence" value="ECO:0007669"/>
    <property type="project" value="UniProtKB-KW"/>
</dbReference>
<dbReference type="PANTHER" id="PTHR43763:SF6">
    <property type="entry name" value="XAA-PRO AMINOPEPTIDASE 1"/>
    <property type="match status" value="1"/>
</dbReference>
<dbReference type="FunFam" id="3.90.230.10:FF:000009">
    <property type="entry name" value="xaa-Pro aminopeptidase 2"/>
    <property type="match status" value="1"/>
</dbReference>
<evidence type="ECO:0000259" key="6">
    <source>
        <dbReference type="Pfam" id="PF16188"/>
    </source>
</evidence>